<evidence type="ECO:0008006" key="4">
    <source>
        <dbReference type="Google" id="ProtNLM"/>
    </source>
</evidence>
<comment type="caution">
    <text evidence="2">The sequence shown here is derived from an EMBL/GenBank/DDBJ whole genome shotgun (WGS) entry which is preliminary data.</text>
</comment>
<evidence type="ECO:0000313" key="3">
    <source>
        <dbReference type="Proteomes" id="UP000812277"/>
    </source>
</evidence>
<dbReference type="RefSeq" id="WP_219873514.1">
    <property type="nucleotide sequence ID" value="NZ_JAHZIJ010000012.1"/>
</dbReference>
<feature type="transmembrane region" description="Helical" evidence="1">
    <location>
        <begin position="12"/>
        <end position="33"/>
    </location>
</feature>
<proteinExistence type="predicted"/>
<protein>
    <recommendedName>
        <fullName evidence="4">ABC-2 family transporter protein</fullName>
    </recommendedName>
</protein>
<feature type="transmembrane region" description="Helical" evidence="1">
    <location>
        <begin position="132"/>
        <end position="150"/>
    </location>
</feature>
<feature type="transmembrane region" description="Helical" evidence="1">
    <location>
        <begin position="90"/>
        <end position="112"/>
    </location>
</feature>
<keyword evidence="3" id="KW-1185">Reference proteome</keyword>
<evidence type="ECO:0000313" key="2">
    <source>
        <dbReference type="EMBL" id="MBW7476268.1"/>
    </source>
</evidence>
<keyword evidence="1" id="KW-0812">Transmembrane</keyword>
<dbReference type="Proteomes" id="UP000812277">
    <property type="component" value="Unassembled WGS sequence"/>
</dbReference>
<organism evidence="2 3">
    <name type="scientific">Paenibacillus oenotherae</name>
    <dbReference type="NCBI Taxonomy" id="1435645"/>
    <lineage>
        <taxon>Bacteria</taxon>
        <taxon>Bacillati</taxon>
        <taxon>Bacillota</taxon>
        <taxon>Bacilli</taxon>
        <taxon>Bacillales</taxon>
        <taxon>Paenibacillaceae</taxon>
        <taxon>Paenibacillus</taxon>
    </lineage>
</organism>
<accession>A0ABS7D8K8</accession>
<keyword evidence="1" id="KW-0472">Membrane</keyword>
<feature type="transmembrane region" description="Helical" evidence="1">
    <location>
        <begin position="188"/>
        <end position="209"/>
    </location>
</feature>
<reference evidence="2 3" key="1">
    <citation type="submission" date="2021-07" db="EMBL/GenBank/DDBJ databases">
        <title>Paenibacillus radiodurans sp. nov., isolated from the southeastern edge of Tengger Desert.</title>
        <authorList>
            <person name="Zhang G."/>
        </authorList>
    </citation>
    <scope>NUCLEOTIDE SEQUENCE [LARGE SCALE GENOMIC DNA]</scope>
    <source>
        <strain evidence="2 3">DT7-4</strain>
    </source>
</reference>
<keyword evidence="1" id="KW-1133">Transmembrane helix</keyword>
<name>A0ABS7D8K8_9BACL</name>
<dbReference type="EMBL" id="JAHZIJ010000012">
    <property type="protein sequence ID" value="MBW7476268.1"/>
    <property type="molecule type" value="Genomic_DNA"/>
</dbReference>
<feature type="transmembrane region" description="Helical" evidence="1">
    <location>
        <begin position="157"/>
        <end position="176"/>
    </location>
</feature>
<feature type="transmembrane region" description="Helical" evidence="1">
    <location>
        <begin position="53"/>
        <end position="69"/>
    </location>
</feature>
<sequence length="217" mass="24698">MSRIWLNVKLINSSLVWAAAGVAVVLVLLALLLEPWHFVERAELYHIQSIYEYMFPLVAVFMMSQLFAEELQPDVAGWLMSLPFRSWKLLLGRWLLGMAMLALLYLGGILIIHYCVLPISLPALSYQVLPPALWLGQLAMLGSIAGRSYAVGLGIPLFYWVLETLTAGVFTRRLYLFAGKMPEYAEWVWNRNMLLALSGLALLLSLLIFSRRSYFIR</sequence>
<gene>
    <name evidence="2" type="ORF">K0T92_16145</name>
</gene>
<evidence type="ECO:0000256" key="1">
    <source>
        <dbReference type="SAM" id="Phobius"/>
    </source>
</evidence>